<protein>
    <submittedName>
        <fullName evidence="2">Rubredoxin</fullName>
    </submittedName>
</protein>
<dbReference type="Proteomes" id="UP000823633">
    <property type="component" value="Unassembled WGS sequence"/>
</dbReference>
<reference evidence="2" key="1">
    <citation type="submission" date="2020-10" db="EMBL/GenBank/DDBJ databases">
        <authorList>
            <person name="Gilroy R."/>
        </authorList>
    </citation>
    <scope>NUCLEOTIDE SEQUENCE</scope>
    <source>
        <strain evidence="2">11167</strain>
    </source>
</reference>
<dbReference type="PROSITE" id="PS50903">
    <property type="entry name" value="RUBREDOXIN_LIKE"/>
    <property type="match status" value="1"/>
</dbReference>
<dbReference type="EMBL" id="JADIMU010000020">
    <property type="protein sequence ID" value="MBO8442752.1"/>
    <property type="molecule type" value="Genomic_DNA"/>
</dbReference>
<gene>
    <name evidence="2" type="ORF">IAC42_03205</name>
</gene>
<feature type="domain" description="Rubredoxin-like" evidence="1">
    <location>
        <begin position="7"/>
        <end position="43"/>
    </location>
</feature>
<comment type="caution">
    <text evidence="2">The sequence shown here is derived from an EMBL/GenBank/DDBJ whole genome shotgun (WGS) entry which is preliminary data.</text>
</comment>
<dbReference type="InterPro" id="IPR024934">
    <property type="entry name" value="Rubredoxin-like_dom"/>
</dbReference>
<name>A0A9D9E7C0_9SPIR</name>
<dbReference type="InterPro" id="IPR048574">
    <property type="entry name" value="RUBY_RBDX"/>
</dbReference>
<reference evidence="2" key="2">
    <citation type="journal article" date="2021" name="PeerJ">
        <title>Extensive microbial diversity within the chicken gut microbiome revealed by metagenomics and culture.</title>
        <authorList>
            <person name="Gilroy R."/>
            <person name="Ravi A."/>
            <person name="Getino M."/>
            <person name="Pursley I."/>
            <person name="Horton D.L."/>
            <person name="Alikhan N.F."/>
            <person name="Baker D."/>
            <person name="Gharbi K."/>
            <person name="Hall N."/>
            <person name="Watson M."/>
            <person name="Adriaenssens E.M."/>
            <person name="Foster-Nyarko E."/>
            <person name="Jarju S."/>
            <person name="Secka A."/>
            <person name="Antonio M."/>
            <person name="Oren A."/>
            <person name="Chaudhuri R.R."/>
            <person name="La Ragione R."/>
            <person name="Hildebrand F."/>
            <person name="Pallen M.J."/>
        </authorList>
    </citation>
    <scope>NUCLEOTIDE SEQUENCE</scope>
    <source>
        <strain evidence="2">11167</strain>
    </source>
</reference>
<sequence>MLDKEETMKYRCVLCGYEYEGDSLPEDFVCPVCGAGVEDFEVVEE</sequence>
<dbReference type="Pfam" id="PF21349">
    <property type="entry name" value="RUBY_RBDX"/>
    <property type="match status" value="1"/>
</dbReference>
<proteinExistence type="predicted"/>
<accession>A0A9D9E7C0</accession>
<evidence type="ECO:0000259" key="1">
    <source>
        <dbReference type="PROSITE" id="PS50903"/>
    </source>
</evidence>
<dbReference type="GO" id="GO:0005506">
    <property type="term" value="F:iron ion binding"/>
    <property type="evidence" value="ECO:0007669"/>
    <property type="project" value="InterPro"/>
</dbReference>
<dbReference type="AlphaFoldDB" id="A0A9D9E7C0"/>
<evidence type="ECO:0000313" key="2">
    <source>
        <dbReference type="EMBL" id="MBO8442752.1"/>
    </source>
</evidence>
<evidence type="ECO:0000313" key="3">
    <source>
        <dbReference type="Proteomes" id="UP000823633"/>
    </source>
</evidence>
<organism evidence="2 3">
    <name type="scientific">Candidatus Aphodenecus pullistercoris</name>
    <dbReference type="NCBI Taxonomy" id="2840669"/>
    <lineage>
        <taxon>Bacteria</taxon>
        <taxon>Pseudomonadati</taxon>
        <taxon>Spirochaetota</taxon>
        <taxon>Spirochaetia</taxon>
        <taxon>Spirochaetales</taxon>
        <taxon>Candidatus Aphodenecus</taxon>
    </lineage>
</organism>
<dbReference type="Gene3D" id="2.20.28.10">
    <property type="match status" value="1"/>
</dbReference>
<dbReference type="SUPFAM" id="SSF57802">
    <property type="entry name" value="Rubredoxin-like"/>
    <property type="match status" value="1"/>
</dbReference>